<evidence type="ECO:0000259" key="2">
    <source>
        <dbReference type="PROSITE" id="PS50222"/>
    </source>
</evidence>
<dbReference type="SMART" id="SM00054">
    <property type="entry name" value="EFh"/>
    <property type="match status" value="3"/>
</dbReference>
<dbReference type="AlphaFoldDB" id="A0A562NUK5"/>
<dbReference type="Gene3D" id="1.10.238.10">
    <property type="entry name" value="EF-hand"/>
    <property type="match status" value="2"/>
</dbReference>
<protein>
    <submittedName>
        <fullName evidence="3">EF hand domain-containing protein</fullName>
    </submittedName>
</protein>
<evidence type="ECO:0000313" key="4">
    <source>
        <dbReference type="Proteomes" id="UP000317122"/>
    </source>
</evidence>
<dbReference type="Pfam" id="PF13499">
    <property type="entry name" value="EF-hand_7"/>
    <property type="match status" value="1"/>
</dbReference>
<evidence type="ECO:0000256" key="1">
    <source>
        <dbReference type="SAM" id="SignalP"/>
    </source>
</evidence>
<feature type="domain" description="EF-hand" evidence="2">
    <location>
        <begin position="86"/>
        <end position="121"/>
    </location>
</feature>
<dbReference type="EMBL" id="VLKT01000019">
    <property type="protein sequence ID" value="TWI35366.1"/>
    <property type="molecule type" value="Genomic_DNA"/>
</dbReference>
<accession>A0A562NUK5</accession>
<dbReference type="SUPFAM" id="SSF47473">
    <property type="entry name" value="EF-hand"/>
    <property type="match status" value="1"/>
</dbReference>
<dbReference type="PROSITE" id="PS50222">
    <property type="entry name" value="EF_HAND_2"/>
    <property type="match status" value="2"/>
</dbReference>
<comment type="caution">
    <text evidence="3">The sequence shown here is derived from an EMBL/GenBank/DDBJ whole genome shotgun (WGS) entry which is preliminary data.</text>
</comment>
<dbReference type="InterPro" id="IPR018247">
    <property type="entry name" value="EF_Hand_1_Ca_BS"/>
</dbReference>
<dbReference type="InterPro" id="IPR011992">
    <property type="entry name" value="EF-hand-dom_pair"/>
</dbReference>
<proteinExistence type="predicted"/>
<dbReference type="InterPro" id="IPR002048">
    <property type="entry name" value="EF_hand_dom"/>
</dbReference>
<dbReference type="CDD" id="cd00051">
    <property type="entry name" value="EFh"/>
    <property type="match status" value="1"/>
</dbReference>
<reference evidence="3 4" key="1">
    <citation type="journal article" date="2015" name="Stand. Genomic Sci.">
        <title>Genomic Encyclopedia of Bacterial and Archaeal Type Strains, Phase III: the genomes of soil and plant-associated and newly described type strains.</title>
        <authorList>
            <person name="Whitman W.B."/>
            <person name="Woyke T."/>
            <person name="Klenk H.P."/>
            <person name="Zhou Y."/>
            <person name="Lilburn T.G."/>
            <person name="Beck B.J."/>
            <person name="De Vos P."/>
            <person name="Vandamme P."/>
            <person name="Eisen J.A."/>
            <person name="Garrity G."/>
            <person name="Hugenholtz P."/>
            <person name="Kyrpides N.C."/>
        </authorList>
    </citation>
    <scope>NUCLEOTIDE SEQUENCE [LARGE SCALE GENOMIC DNA]</scope>
    <source>
        <strain evidence="3 4">CGMCC 1.2546</strain>
    </source>
</reference>
<dbReference type="OrthoDB" id="7631435at2"/>
<feature type="signal peptide" evidence="1">
    <location>
        <begin position="1"/>
        <end position="20"/>
    </location>
</feature>
<name>A0A562NUK5_9HYPH</name>
<keyword evidence="4" id="KW-1185">Reference proteome</keyword>
<dbReference type="GO" id="GO:0005509">
    <property type="term" value="F:calcium ion binding"/>
    <property type="evidence" value="ECO:0007669"/>
    <property type="project" value="InterPro"/>
</dbReference>
<dbReference type="PROSITE" id="PS00018">
    <property type="entry name" value="EF_HAND_1"/>
    <property type="match status" value="2"/>
</dbReference>
<feature type="domain" description="EF-hand" evidence="2">
    <location>
        <begin position="45"/>
        <end position="80"/>
    </location>
</feature>
<sequence>MNKIAMACAGLLLGASGAWAANGSGAREIFQRIDTNRDRMLQFGEIQAARAQMFDRMDANRNGRLDPDEVRTAVEQVKAKRDFQSAQVAGFKAQASHMDSNGDGKISRDEFAGFIPDRLLRADKNGDRALSLSELRTLRRQ</sequence>
<gene>
    <name evidence="3" type="ORF">IQ26_03347</name>
</gene>
<feature type="chain" id="PRO_5022166360" evidence="1">
    <location>
        <begin position="21"/>
        <end position="141"/>
    </location>
</feature>
<dbReference type="Proteomes" id="UP000317122">
    <property type="component" value="Unassembled WGS sequence"/>
</dbReference>
<dbReference type="RefSeq" id="WP_145719151.1">
    <property type="nucleotide sequence ID" value="NZ_BSPF01000094.1"/>
</dbReference>
<keyword evidence="1" id="KW-0732">Signal</keyword>
<evidence type="ECO:0000313" key="3">
    <source>
        <dbReference type="EMBL" id="TWI35366.1"/>
    </source>
</evidence>
<organism evidence="3 4">
    <name type="scientific">Mesorhizobium tianshanense</name>
    <dbReference type="NCBI Taxonomy" id="39844"/>
    <lineage>
        <taxon>Bacteria</taxon>
        <taxon>Pseudomonadati</taxon>
        <taxon>Pseudomonadota</taxon>
        <taxon>Alphaproteobacteria</taxon>
        <taxon>Hyphomicrobiales</taxon>
        <taxon>Phyllobacteriaceae</taxon>
        <taxon>Mesorhizobium</taxon>
    </lineage>
</organism>